<keyword evidence="3" id="KW-1185">Reference proteome</keyword>
<name>A0ABZ0JZ28_9GAMM</name>
<organism evidence="2 3">
    <name type="scientific">Shewanella youngdeokensis</name>
    <dbReference type="NCBI Taxonomy" id="2999068"/>
    <lineage>
        <taxon>Bacteria</taxon>
        <taxon>Pseudomonadati</taxon>
        <taxon>Pseudomonadota</taxon>
        <taxon>Gammaproteobacteria</taxon>
        <taxon>Alteromonadales</taxon>
        <taxon>Shewanellaceae</taxon>
        <taxon>Shewanella</taxon>
    </lineage>
</organism>
<keyword evidence="1" id="KW-0472">Membrane</keyword>
<dbReference type="Proteomes" id="UP001529491">
    <property type="component" value="Chromosome"/>
</dbReference>
<keyword evidence="1" id="KW-1133">Transmembrane helix</keyword>
<proteinExistence type="predicted"/>
<sequence length="243" mass="27713">MTPASTIKRVLSASFLHRWLMLIFAIPIVIWTVSGSYFVLFDIGFIRSDHVTAKVQQINTNQLQHPIAKVYQAYPSARSISLVSQLNQAIYQVTLADKKLRIDGQSGEVLPLLTHEQARQIAQQYQHETAISPSAKLSSVTLIETTAPAELAARHLPVWRVEFDDISGSTLYVSAQSGDVVTYRHEYWRWFDLFWKWHIMDYDDGASIDNSLLFYSAAGSLVAVFSGFILVWQRRKRYVECAR</sequence>
<evidence type="ECO:0000313" key="2">
    <source>
        <dbReference type="EMBL" id="WOT04863.1"/>
    </source>
</evidence>
<feature type="transmembrane region" description="Helical" evidence="1">
    <location>
        <begin position="20"/>
        <end position="40"/>
    </location>
</feature>
<evidence type="ECO:0000256" key="1">
    <source>
        <dbReference type="SAM" id="Phobius"/>
    </source>
</evidence>
<dbReference type="RefSeq" id="WP_310472501.1">
    <property type="nucleotide sequence ID" value="NZ_CP136522.1"/>
</dbReference>
<dbReference type="EMBL" id="CP136522">
    <property type="protein sequence ID" value="WOT04863.1"/>
    <property type="molecule type" value="Genomic_DNA"/>
</dbReference>
<protein>
    <submittedName>
        <fullName evidence="2">Peptidase</fullName>
    </submittedName>
</protein>
<accession>A0ABZ0JZ28</accession>
<gene>
    <name evidence="2" type="ORF">RGE70_16340</name>
</gene>
<reference evidence="2 3" key="1">
    <citation type="submission" date="2023-10" db="EMBL/GenBank/DDBJ databases">
        <title>Complete genome sequence of Shewanella sp. DAU334.</title>
        <authorList>
            <person name="Lee Y.-S."/>
            <person name="Jeong H.-R."/>
            <person name="Hwang E.-J."/>
            <person name="Choi Y.-L."/>
            <person name="Kim G.-D."/>
        </authorList>
    </citation>
    <scope>NUCLEOTIDE SEQUENCE [LARGE SCALE GENOMIC DNA]</scope>
    <source>
        <strain evidence="2 3">DAU334</strain>
    </source>
</reference>
<keyword evidence="1" id="KW-0812">Transmembrane</keyword>
<evidence type="ECO:0000313" key="3">
    <source>
        <dbReference type="Proteomes" id="UP001529491"/>
    </source>
</evidence>
<feature type="transmembrane region" description="Helical" evidence="1">
    <location>
        <begin position="212"/>
        <end position="232"/>
    </location>
</feature>